<keyword evidence="3 6" id="KW-0812">Transmembrane</keyword>
<accession>A0A4R2KTM7</accession>
<evidence type="ECO:0000313" key="7">
    <source>
        <dbReference type="EMBL" id="TCO74456.1"/>
    </source>
</evidence>
<dbReference type="GO" id="GO:0016020">
    <property type="term" value="C:membrane"/>
    <property type="evidence" value="ECO:0007669"/>
    <property type="project" value="UniProtKB-SubCell"/>
</dbReference>
<comment type="subcellular location">
    <subcellularLocation>
        <location evidence="1">Membrane</location>
        <topology evidence="1">Multi-pass membrane protein</topology>
    </subcellularLocation>
</comment>
<dbReference type="OrthoDB" id="7066299at2"/>
<dbReference type="AlphaFoldDB" id="A0A4R2KTM7"/>
<gene>
    <name evidence="7" type="ORF">EV688_11310</name>
</gene>
<evidence type="ECO:0000256" key="5">
    <source>
        <dbReference type="ARBA" id="ARBA00023136"/>
    </source>
</evidence>
<reference evidence="7 8" key="1">
    <citation type="submission" date="2019-03" db="EMBL/GenBank/DDBJ databases">
        <title>Genomic Encyclopedia of Type Strains, Phase IV (KMG-IV): sequencing the most valuable type-strain genomes for metagenomic binning, comparative biology and taxonomic classification.</title>
        <authorList>
            <person name="Goeker M."/>
        </authorList>
    </citation>
    <scope>NUCLEOTIDE SEQUENCE [LARGE SCALE GENOMIC DNA]</scope>
    <source>
        <strain evidence="7 8">DSM 23344</strain>
    </source>
</reference>
<dbReference type="Gene3D" id="1.20.120.1630">
    <property type="match status" value="1"/>
</dbReference>
<organism evidence="7 8">
    <name type="scientific">Chromatocurvus halotolerans</name>
    <dbReference type="NCBI Taxonomy" id="1132028"/>
    <lineage>
        <taxon>Bacteria</taxon>
        <taxon>Pseudomonadati</taxon>
        <taxon>Pseudomonadota</taxon>
        <taxon>Gammaproteobacteria</taxon>
        <taxon>Cellvibrionales</taxon>
        <taxon>Halieaceae</taxon>
        <taxon>Chromatocurvus</taxon>
    </lineage>
</organism>
<evidence type="ECO:0000256" key="4">
    <source>
        <dbReference type="ARBA" id="ARBA00022989"/>
    </source>
</evidence>
<proteinExistence type="inferred from homology"/>
<evidence type="ECO:0000256" key="2">
    <source>
        <dbReference type="ARBA" id="ARBA00010631"/>
    </source>
</evidence>
<dbReference type="RefSeq" id="WP_117319010.1">
    <property type="nucleotide sequence ID" value="NZ_QQSW01000017.1"/>
</dbReference>
<dbReference type="PANTHER" id="PTHR31040:SF1">
    <property type="entry name" value="NURIM"/>
    <property type="match status" value="1"/>
</dbReference>
<evidence type="ECO:0000313" key="8">
    <source>
        <dbReference type="Proteomes" id="UP000294980"/>
    </source>
</evidence>
<feature type="transmembrane region" description="Helical" evidence="6">
    <location>
        <begin position="111"/>
        <end position="130"/>
    </location>
</feature>
<keyword evidence="8" id="KW-1185">Reference proteome</keyword>
<dbReference type="EMBL" id="SLWX01000013">
    <property type="protein sequence ID" value="TCO74456.1"/>
    <property type="molecule type" value="Genomic_DNA"/>
</dbReference>
<feature type="transmembrane region" description="Helical" evidence="6">
    <location>
        <begin position="142"/>
        <end position="159"/>
    </location>
</feature>
<comment type="similarity">
    <text evidence="2">Belongs to the nurim family.</text>
</comment>
<dbReference type="InterPro" id="IPR033580">
    <property type="entry name" value="Nurim-like"/>
</dbReference>
<keyword evidence="4 6" id="KW-1133">Transmembrane helix</keyword>
<keyword evidence="5 6" id="KW-0472">Membrane</keyword>
<feature type="transmembrane region" description="Helical" evidence="6">
    <location>
        <begin position="71"/>
        <end position="90"/>
    </location>
</feature>
<protein>
    <submittedName>
        <fullName evidence="7">NnrU protein</fullName>
    </submittedName>
</protein>
<evidence type="ECO:0000256" key="1">
    <source>
        <dbReference type="ARBA" id="ARBA00004141"/>
    </source>
</evidence>
<comment type="caution">
    <text evidence="7">The sequence shown here is derived from an EMBL/GenBank/DDBJ whole genome shotgun (WGS) entry which is preliminary data.</text>
</comment>
<dbReference type="PANTHER" id="PTHR31040">
    <property type="entry name" value="NURIM"/>
    <property type="match status" value="1"/>
</dbReference>
<name>A0A4R2KTM7_9GAMM</name>
<sequence>MSFLPPPQLRNTLRLLTEALRPAPGGARIALAVGVGAICHGLFAVAAAGMIGGMATGMSQGLGAVPEPWRWPVNLALIVQFPLLHSLLLGRRGSRWLARLLPGWYGETLSSTSYVIIASLQLLSLFVLWTPSGVVWWQAEGWLRWALLAVYASTWLLLLKATVDAGIEVQSGALGWLSLLRGGRSRYPGMPVHGLFRRVRHPIYAAFILTLWTVPVWTPDQLMLALFLTVYCLVAPRLKEQRYLQRYGEEFRDYRRCVPYLLPVPGRRRHDVARN</sequence>
<evidence type="ECO:0000256" key="6">
    <source>
        <dbReference type="SAM" id="Phobius"/>
    </source>
</evidence>
<dbReference type="Proteomes" id="UP000294980">
    <property type="component" value="Unassembled WGS sequence"/>
</dbReference>
<evidence type="ECO:0000256" key="3">
    <source>
        <dbReference type="ARBA" id="ARBA00022692"/>
    </source>
</evidence>
<feature type="transmembrane region" description="Helical" evidence="6">
    <location>
        <begin position="29"/>
        <end position="51"/>
    </location>
</feature>